<evidence type="ECO:0000313" key="2">
    <source>
        <dbReference type="Proteomes" id="UP000574761"/>
    </source>
</evidence>
<dbReference type="Gene3D" id="6.10.250.730">
    <property type="match status" value="1"/>
</dbReference>
<proteinExistence type="predicted"/>
<reference evidence="1 2" key="1">
    <citation type="submission" date="2020-08" db="EMBL/GenBank/DDBJ databases">
        <title>Genomic Encyclopedia of Type Strains, Phase IV (KMG-IV): sequencing the most valuable type-strain genomes for metagenomic binning, comparative biology and taxonomic classification.</title>
        <authorList>
            <person name="Goeker M."/>
        </authorList>
    </citation>
    <scope>NUCLEOTIDE SEQUENCE [LARGE SCALE GENOMIC DNA]</scope>
    <source>
        <strain evidence="1 2">DSM 100211</strain>
    </source>
</reference>
<accession>A0A7W6DE75</accession>
<organism evidence="1 2">
    <name type="scientific">Mycoplana azooxidifex</name>
    <dbReference type="NCBI Taxonomy" id="1636188"/>
    <lineage>
        <taxon>Bacteria</taxon>
        <taxon>Pseudomonadati</taxon>
        <taxon>Pseudomonadota</taxon>
        <taxon>Alphaproteobacteria</taxon>
        <taxon>Hyphomicrobiales</taxon>
        <taxon>Rhizobiaceae</taxon>
        <taxon>Mycoplana</taxon>
    </lineage>
</organism>
<name>A0A7W6DE75_9HYPH</name>
<comment type="caution">
    <text evidence="1">The sequence shown here is derived from an EMBL/GenBank/DDBJ whole genome shotgun (WGS) entry which is preliminary data.</text>
</comment>
<protein>
    <recommendedName>
        <fullName evidence="3">DUF982 domain-containing protein</fullName>
    </recommendedName>
</protein>
<evidence type="ECO:0000313" key="1">
    <source>
        <dbReference type="EMBL" id="MBB3979631.1"/>
    </source>
</evidence>
<dbReference type="EMBL" id="JACIEE010000012">
    <property type="protein sequence ID" value="MBB3979631.1"/>
    <property type="molecule type" value="Genomic_DNA"/>
</dbReference>
<dbReference type="Proteomes" id="UP000574761">
    <property type="component" value="Unassembled WGS sequence"/>
</dbReference>
<dbReference type="RefSeq" id="WP_183807854.1">
    <property type="nucleotide sequence ID" value="NZ_JACIEE010000012.1"/>
</dbReference>
<sequence length="81" mass="9259">MNDPRYWTKYVEVELDGPGRFRRVRSTRDAIECLNHWPSEGGVAYSEAMRICRAVLEGGVARRDAREAFIFAAKEAGIQVR</sequence>
<dbReference type="Pfam" id="PF06169">
    <property type="entry name" value="DUF982"/>
    <property type="match status" value="1"/>
</dbReference>
<gene>
    <name evidence="1" type="ORF">GGQ64_004875</name>
</gene>
<dbReference type="AlphaFoldDB" id="A0A7W6DE75"/>
<evidence type="ECO:0008006" key="3">
    <source>
        <dbReference type="Google" id="ProtNLM"/>
    </source>
</evidence>
<keyword evidence="2" id="KW-1185">Reference proteome</keyword>
<dbReference type="InterPro" id="IPR010385">
    <property type="entry name" value="DUF982"/>
</dbReference>